<evidence type="ECO:0000313" key="1">
    <source>
        <dbReference type="EMBL" id="GFD14874.1"/>
    </source>
</evidence>
<reference evidence="1" key="1">
    <citation type="journal article" date="2019" name="Sci. Rep.">
        <title>Draft genome of Tanacetum cinerariifolium, the natural source of mosquito coil.</title>
        <authorList>
            <person name="Yamashiro T."/>
            <person name="Shiraishi A."/>
            <person name="Satake H."/>
            <person name="Nakayama K."/>
        </authorList>
    </citation>
    <scope>NUCLEOTIDE SEQUENCE</scope>
</reference>
<dbReference type="EMBL" id="BKCJ011282572">
    <property type="protein sequence ID" value="GFD14874.1"/>
    <property type="molecule type" value="Genomic_DNA"/>
</dbReference>
<accession>A0A699U4W0</accession>
<name>A0A699U4W0_TANCI</name>
<gene>
    <name evidence="1" type="ORF">Tci_886843</name>
</gene>
<comment type="caution">
    <text evidence="1">The sequence shown here is derived from an EMBL/GenBank/DDBJ whole genome shotgun (WGS) entry which is preliminary data.</text>
</comment>
<protein>
    <submittedName>
        <fullName evidence="1">Uncharacterized protein</fullName>
    </submittedName>
</protein>
<sequence>MVDLYHEYNDYDVMAYTTNDNLFPDEDDNLGDDEGVVETFVEQEKYPENIDFHTKREENVVLEKFPIDDPFLTKLAGRGNYIGTRENPIPPLSGYVEEVSPQDANIDPKFKA</sequence>
<proteinExistence type="predicted"/>
<dbReference type="AlphaFoldDB" id="A0A699U4W0"/>
<organism evidence="1">
    <name type="scientific">Tanacetum cinerariifolium</name>
    <name type="common">Dalmatian daisy</name>
    <name type="synonym">Chrysanthemum cinerariifolium</name>
    <dbReference type="NCBI Taxonomy" id="118510"/>
    <lineage>
        <taxon>Eukaryota</taxon>
        <taxon>Viridiplantae</taxon>
        <taxon>Streptophyta</taxon>
        <taxon>Embryophyta</taxon>
        <taxon>Tracheophyta</taxon>
        <taxon>Spermatophyta</taxon>
        <taxon>Magnoliopsida</taxon>
        <taxon>eudicotyledons</taxon>
        <taxon>Gunneridae</taxon>
        <taxon>Pentapetalae</taxon>
        <taxon>asterids</taxon>
        <taxon>campanulids</taxon>
        <taxon>Asterales</taxon>
        <taxon>Asteraceae</taxon>
        <taxon>Asteroideae</taxon>
        <taxon>Anthemideae</taxon>
        <taxon>Anthemidinae</taxon>
        <taxon>Tanacetum</taxon>
    </lineage>
</organism>